<dbReference type="Proteomes" id="UP000750711">
    <property type="component" value="Unassembled WGS sequence"/>
</dbReference>
<gene>
    <name evidence="1" type="ORF">GP486_005398</name>
</gene>
<dbReference type="InterPro" id="IPR022025">
    <property type="entry name" value="Amidoligase_2"/>
</dbReference>
<name>A0A9P8L9B5_9PEZI</name>
<organism evidence="1 2">
    <name type="scientific">Trichoglossum hirsutum</name>
    <dbReference type="NCBI Taxonomy" id="265104"/>
    <lineage>
        <taxon>Eukaryota</taxon>
        <taxon>Fungi</taxon>
        <taxon>Dikarya</taxon>
        <taxon>Ascomycota</taxon>
        <taxon>Pezizomycotina</taxon>
        <taxon>Geoglossomycetes</taxon>
        <taxon>Geoglossales</taxon>
        <taxon>Geoglossaceae</taxon>
        <taxon>Trichoglossum</taxon>
    </lineage>
</organism>
<protein>
    <recommendedName>
        <fullName evidence="3">Amidoligase enzyme</fullName>
    </recommendedName>
</protein>
<comment type="caution">
    <text evidence="1">The sequence shown here is derived from an EMBL/GenBank/DDBJ whole genome shotgun (WGS) entry which is preliminary data.</text>
</comment>
<evidence type="ECO:0008006" key="3">
    <source>
        <dbReference type="Google" id="ProtNLM"/>
    </source>
</evidence>
<proteinExistence type="predicted"/>
<evidence type="ECO:0000313" key="1">
    <source>
        <dbReference type="EMBL" id="KAH0556814.1"/>
    </source>
</evidence>
<dbReference type="EMBL" id="JAGHQM010001004">
    <property type="protein sequence ID" value="KAH0556814.1"/>
    <property type="molecule type" value="Genomic_DNA"/>
</dbReference>
<dbReference type="Pfam" id="PF12224">
    <property type="entry name" value="Amidoligase_2"/>
    <property type="match status" value="1"/>
</dbReference>
<dbReference type="AlphaFoldDB" id="A0A9P8L9B5"/>
<keyword evidence="2" id="KW-1185">Reference proteome</keyword>
<dbReference type="PANTHER" id="PTHR36847">
    <property type="entry name" value="AMIDOLIGASE ENZYME"/>
    <property type="match status" value="1"/>
</dbReference>
<dbReference type="PANTHER" id="PTHR36847:SF1">
    <property type="entry name" value="AMIDOLIGASE ENZYME"/>
    <property type="match status" value="1"/>
</dbReference>
<reference evidence="1" key="1">
    <citation type="submission" date="2021-03" db="EMBL/GenBank/DDBJ databases">
        <title>Comparative genomics and phylogenomic investigation of the class Geoglossomycetes provide insights into ecological specialization and systematics.</title>
        <authorList>
            <person name="Melie T."/>
            <person name="Pirro S."/>
            <person name="Miller A.N."/>
            <person name="Quandt A."/>
        </authorList>
    </citation>
    <scope>NUCLEOTIDE SEQUENCE</scope>
    <source>
        <strain evidence="1">CAQ_001_2017</strain>
    </source>
</reference>
<accession>A0A9P8L9B5</accession>
<sequence length="455" mass="52520">MSDKKNYHITANGDHIRLGVELEFIAQVPVSASHPEDYEFTVVTQALNRDTRDIRFKFNDPIKREQFDYEGAWTLAPERTVSLDPDLHEPGTEMVGMELISPITPLTKGLDDLTRRDIPYICKQLTSERIPGCDFWVNSTCGMHVHVSISQGSGEEIEDFEFLTVQNLVAFWGVYETQIEKLHPPYRRSRTNIYAASLRANVPHDPRIKDLGAAQWLFLVYSCKTFNELRNLIDGSMGRGDPRDSKVNIVSYSPHVADTPRPSREPTIEFREHAGTLDPTEVRNWILFVTSVVRFAIYLTRRNCRFKIEDDRSCAIEDIFLALDFGREVWRYYWEKVMESPNEKVELALKRKADEFDHLAARDIEAAQEIYHDYLALQSQAKGAWEEKRDSGPFGLLAPAVMEGLEVGRQDNDTERNLLIRLCYFSLGEKSRWDYYLKGLSMAWHRGLESLESLK</sequence>
<evidence type="ECO:0000313" key="2">
    <source>
        <dbReference type="Proteomes" id="UP000750711"/>
    </source>
</evidence>